<evidence type="ECO:0000313" key="3">
    <source>
        <dbReference type="Proteomes" id="UP000011518"/>
    </source>
</evidence>
<feature type="compositionally biased region" description="Polar residues" evidence="1">
    <location>
        <begin position="102"/>
        <end position="121"/>
    </location>
</feature>
<protein>
    <submittedName>
        <fullName evidence="2">Uncharacterized protein</fullName>
    </submittedName>
</protein>
<dbReference type="Proteomes" id="UP000011518">
    <property type="component" value="Unassembled WGS sequence"/>
</dbReference>
<feature type="region of interest" description="Disordered" evidence="1">
    <location>
        <begin position="83"/>
        <end position="124"/>
    </location>
</feature>
<dbReference type="InParanoid" id="L9KX48"/>
<evidence type="ECO:0000256" key="1">
    <source>
        <dbReference type="SAM" id="MobiDB-lite"/>
    </source>
</evidence>
<organism evidence="2 3">
    <name type="scientific">Tupaia chinensis</name>
    <name type="common">Chinese tree shrew</name>
    <name type="synonym">Tupaia belangeri chinensis</name>
    <dbReference type="NCBI Taxonomy" id="246437"/>
    <lineage>
        <taxon>Eukaryota</taxon>
        <taxon>Metazoa</taxon>
        <taxon>Chordata</taxon>
        <taxon>Craniata</taxon>
        <taxon>Vertebrata</taxon>
        <taxon>Euteleostomi</taxon>
        <taxon>Mammalia</taxon>
        <taxon>Eutheria</taxon>
        <taxon>Euarchontoglires</taxon>
        <taxon>Scandentia</taxon>
        <taxon>Tupaiidae</taxon>
        <taxon>Tupaia</taxon>
    </lineage>
</organism>
<accession>L9KX48</accession>
<dbReference type="EMBL" id="KB320619">
    <property type="protein sequence ID" value="ELW67293.1"/>
    <property type="molecule type" value="Genomic_DNA"/>
</dbReference>
<proteinExistence type="predicted"/>
<gene>
    <name evidence="2" type="ORF">TREES_T100016912</name>
</gene>
<sequence>MRVGAWIAWARGPWHRLGGGDQSEEDSCRDLARVSWLWRTRMGMAENGRFRPGQGQGLEAQACGPRRVRDPRLRLQAAPERCAPEYETGDDHGGAAMDLGSEFNSNNGTQEVQSGGSSQLQAVKPRTICNLIADPQGF</sequence>
<name>L9KX48_TUPCH</name>
<dbReference type="AlphaFoldDB" id="L9KX48"/>
<reference evidence="3" key="2">
    <citation type="journal article" date="2013" name="Nat. Commun.">
        <title>Genome of the Chinese tree shrew.</title>
        <authorList>
            <person name="Fan Y."/>
            <person name="Huang Z.Y."/>
            <person name="Cao C.C."/>
            <person name="Chen C.S."/>
            <person name="Chen Y.X."/>
            <person name="Fan D.D."/>
            <person name="He J."/>
            <person name="Hou H.L."/>
            <person name="Hu L."/>
            <person name="Hu X.T."/>
            <person name="Jiang X.T."/>
            <person name="Lai R."/>
            <person name="Lang Y.S."/>
            <person name="Liang B."/>
            <person name="Liao S.G."/>
            <person name="Mu D."/>
            <person name="Ma Y.Y."/>
            <person name="Niu Y.Y."/>
            <person name="Sun X.Q."/>
            <person name="Xia J.Q."/>
            <person name="Xiao J."/>
            <person name="Xiong Z.Q."/>
            <person name="Xu L."/>
            <person name="Yang L."/>
            <person name="Zhang Y."/>
            <person name="Zhao W."/>
            <person name="Zhao X.D."/>
            <person name="Zheng Y.T."/>
            <person name="Zhou J.M."/>
            <person name="Zhu Y.B."/>
            <person name="Zhang G.J."/>
            <person name="Wang J."/>
            <person name="Yao Y.G."/>
        </authorList>
    </citation>
    <scope>NUCLEOTIDE SEQUENCE [LARGE SCALE GENOMIC DNA]</scope>
</reference>
<evidence type="ECO:0000313" key="2">
    <source>
        <dbReference type="EMBL" id="ELW67293.1"/>
    </source>
</evidence>
<reference evidence="3" key="1">
    <citation type="submission" date="2012-07" db="EMBL/GenBank/DDBJ databases">
        <title>Genome of the Chinese tree shrew, a rising model animal genetically related to primates.</title>
        <authorList>
            <person name="Zhang G."/>
            <person name="Fan Y."/>
            <person name="Yao Y."/>
            <person name="Huang Z."/>
        </authorList>
    </citation>
    <scope>NUCLEOTIDE SEQUENCE [LARGE SCALE GENOMIC DNA]</scope>
</reference>
<keyword evidence="3" id="KW-1185">Reference proteome</keyword>